<dbReference type="PANTHER" id="PTHR13943:SF77">
    <property type="entry name" value="LRAT DOMAIN-CONTAINING PROTEIN"/>
    <property type="match status" value="1"/>
</dbReference>
<dbReference type="KEGG" id="pob:LPB03_12000"/>
<dbReference type="GO" id="GO:0070292">
    <property type="term" value="P:N-acylphosphatidylethanolamine metabolic process"/>
    <property type="evidence" value="ECO:0007669"/>
    <property type="project" value="TreeGrafter"/>
</dbReference>
<comment type="caution">
    <text evidence="5">The sequence shown here is derived from an EMBL/GenBank/DDBJ whole genome shotgun (WGS) entry which is preliminary data.</text>
</comment>
<proteinExistence type="predicted"/>
<keyword evidence="1" id="KW-0808">Transferase</keyword>
<dbReference type="InterPro" id="IPR007053">
    <property type="entry name" value="LRAT_dom"/>
</dbReference>
<dbReference type="GO" id="GO:0008970">
    <property type="term" value="F:phospholipase A1 activity"/>
    <property type="evidence" value="ECO:0007669"/>
    <property type="project" value="TreeGrafter"/>
</dbReference>
<dbReference type="EMBL" id="LSFM01000023">
    <property type="protein sequence ID" value="OBY62859.1"/>
    <property type="molecule type" value="Genomic_DNA"/>
</dbReference>
<keyword evidence="6" id="KW-1185">Reference proteome</keyword>
<evidence type="ECO:0000259" key="4">
    <source>
        <dbReference type="Pfam" id="PF04970"/>
    </source>
</evidence>
<accession>A0A1B8TTI6</accession>
<dbReference type="InterPro" id="IPR051496">
    <property type="entry name" value="H-rev107_PLA/AT"/>
</dbReference>
<dbReference type="OrthoDB" id="772795at2"/>
<keyword evidence="2" id="KW-0378">Hydrolase</keyword>
<keyword evidence="3" id="KW-0443">Lipid metabolism</keyword>
<sequence length="144" mass="16339">MNVIKNYNTLFNSLEPIDVIVAKKRVGLGRILNHYIVYLGNGVFVGNLKGRVKQVTQIELYDLLKVYEPVEIRKFTGTQLDAREAIFRVKQKLGQPYSFLGFNCEHFANWVQYGKETSSQVTNGFLILAGLITLKLITNGDGKR</sequence>
<dbReference type="STRING" id="1774273.LPB03_12000"/>
<evidence type="ECO:0000256" key="3">
    <source>
        <dbReference type="ARBA" id="ARBA00023098"/>
    </source>
</evidence>
<evidence type="ECO:0000313" key="5">
    <source>
        <dbReference type="EMBL" id="OBY62859.1"/>
    </source>
</evidence>
<gene>
    <name evidence="5" type="ORF">LPB3_12010</name>
</gene>
<dbReference type="PANTHER" id="PTHR13943">
    <property type="entry name" value="HRAS-LIKE SUPPRESSOR - RELATED"/>
    <property type="match status" value="1"/>
</dbReference>
<evidence type="ECO:0000256" key="2">
    <source>
        <dbReference type="ARBA" id="ARBA00022801"/>
    </source>
</evidence>
<dbReference type="Gene3D" id="3.90.1720.10">
    <property type="entry name" value="endopeptidase domain like (from Nostoc punctiforme)"/>
    <property type="match status" value="1"/>
</dbReference>
<evidence type="ECO:0000256" key="1">
    <source>
        <dbReference type="ARBA" id="ARBA00022679"/>
    </source>
</evidence>
<protein>
    <recommendedName>
        <fullName evidence="4">LRAT domain-containing protein</fullName>
    </recommendedName>
</protein>
<name>A0A1B8TTI6_9FLAO</name>
<dbReference type="GO" id="GO:0016410">
    <property type="term" value="F:N-acyltransferase activity"/>
    <property type="evidence" value="ECO:0007669"/>
    <property type="project" value="TreeGrafter"/>
</dbReference>
<organism evidence="5 6">
    <name type="scientific">Polaribacter vadi</name>
    <dbReference type="NCBI Taxonomy" id="1774273"/>
    <lineage>
        <taxon>Bacteria</taxon>
        <taxon>Pseudomonadati</taxon>
        <taxon>Bacteroidota</taxon>
        <taxon>Flavobacteriia</taxon>
        <taxon>Flavobacteriales</taxon>
        <taxon>Flavobacteriaceae</taxon>
    </lineage>
</organism>
<evidence type="ECO:0000313" key="6">
    <source>
        <dbReference type="Proteomes" id="UP000092584"/>
    </source>
</evidence>
<dbReference type="GO" id="GO:0005737">
    <property type="term" value="C:cytoplasm"/>
    <property type="evidence" value="ECO:0007669"/>
    <property type="project" value="TreeGrafter"/>
</dbReference>
<dbReference type="Proteomes" id="UP000092584">
    <property type="component" value="Unassembled WGS sequence"/>
</dbReference>
<dbReference type="AlphaFoldDB" id="A0A1B8TTI6"/>
<dbReference type="Pfam" id="PF04970">
    <property type="entry name" value="LRAT"/>
    <property type="match status" value="1"/>
</dbReference>
<feature type="domain" description="LRAT" evidence="4">
    <location>
        <begin position="32"/>
        <end position="116"/>
    </location>
</feature>
<dbReference type="RefSeq" id="WP_065319840.1">
    <property type="nucleotide sequence ID" value="NZ_LSFM01000023.1"/>
</dbReference>
<dbReference type="GO" id="GO:0004623">
    <property type="term" value="F:phospholipase A2 activity"/>
    <property type="evidence" value="ECO:0007669"/>
    <property type="project" value="TreeGrafter"/>
</dbReference>
<reference evidence="6" key="1">
    <citation type="submission" date="2016-02" db="EMBL/GenBank/DDBJ databases">
        <authorList>
            <person name="Shin S.-K."/>
            <person name="Yi H."/>
            <person name="Kim E."/>
        </authorList>
    </citation>
    <scope>NUCLEOTIDE SEQUENCE [LARGE SCALE GENOMIC DNA]</scope>
    <source>
        <strain evidence="6">LPB0003</strain>
    </source>
</reference>